<dbReference type="AlphaFoldDB" id="A0A7X0VYL2"/>
<keyword evidence="4" id="KW-1185">Reference proteome</keyword>
<reference evidence="3 4" key="1">
    <citation type="submission" date="2020-08" db="EMBL/GenBank/DDBJ databases">
        <title>Cohnella phylogeny.</title>
        <authorList>
            <person name="Dunlap C."/>
        </authorList>
    </citation>
    <scope>NUCLEOTIDE SEQUENCE [LARGE SCALE GENOMIC DNA]</scope>
    <source>
        <strain evidence="3 4">CBP 2801</strain>
    </source>
</reference>
<evidence type="ECO:0000256" key="1">
    <source>
        <dbReference type="SAM" id="MobiDB-lite"/>
    </source>
</evidence>
<evidence type="ECO:0000313" key="3">
    <source>
        <dbReference type="EMBL" id="MBB6735474.1"/>
    </source>
</evidence>
<evidence type="ECO:0000313" key="4">
    <source>
        <dbReference type="Proteomes" id="UP000564644"/>
    </source>
</evidence>
<name>A0A7X0VYL2_9BACL</name>
<comment type="caution">
    <text evidence="3">The sequence shown here is derived from an EMBL/GenBank/DDBJ whole genome shotgun (WGS) entry which is preliminary data.</text>
</comment>
<evidence type="ECO:0000256" key="2">
    <source>
        <dbReference type="SAM" id="Phobius"/>
    </source>
</evidence>
<protein>
    <submittedName>
        <fullName evidence="3">Uncharacterized protein</fullName>
    </submittedName>
</protein>
<keyword evidence="2" id="KW-0812">Transmembrane</keyword>
<feature type="transmembrane region" description="Helical" evidence="2">
    <location>
        <begin position="51"/>
        <end position="71"/>
    </location>
</feature>
<sequence length="432" mass="46835">MDPTDKELKEQLASGPFARDGFDDRLRRRIEMNLDRPEQRRSGSRRRRSRAAGALAAAAVLALIFAVWQWGPAGLGGHAGERASKLNNLQSATVPGLTEAYDETIRSAVLIGLRKDVTAPDGRTVSSYRTVLVAPQNNKLEVAAEGSGIVMPYKQTFWKIETTADDGHSDSQSLIAYQAYGSKALTEKPASVVATPRPNLVSERLLFVGNEYVAVAQDAAGGGDGAAPEYLYVKNIKQLASSAGTDYDPSTEPHTAFEDAVAEQPGSSTAAKAEDAAAVGASADGGKTEQWSIARKTGRWTGVSYGADSVTAPVDLNAEREIPTELPERVAPNDSLQWTWDQIRQVEPTATDAFSYNDLLATVVDREIKVYAYKQKDGLSHPLPIELEPNESIIMVLWALNQSESKNYADQWKKKVAEILDYKPQALPSAKS</sequence>
<keyword evidence="2" id="KW-1133">Transmembrane helix</keyword>
<dbReference type="Proteomes" id="UP000564644">
    <property type="component" value="Unassembled WGS sequence"/>
</dbReference>
<proteinExistence type="predicted"/>
<accession>A0A7X0VYL2</accession>
<gene>
    <name evidence="3" type="ORF">H7C18_31645</name>
</gene>
<dbReference type="RefSeq" id="WP_185133127.1">
    <property type="nucleotide sequence ID" value="NZ_JACJVO010000050.1"/>
</dbReference>
<organism evidence="3 4">
    <name type="scientific">Cohnella zeiphila</name>
    <dbReference type="NCBI Taxonomy" id="2761120"/>
    <lineage>
        <taxon>Bacteria</taxon>
        <taxon>Bacillati</taxon>
        <taxon>Bacillota</taxon>
        <taxon>Bacilli</taxon>
        <taxon>Bacillales</taxon>
        <taxon>Paenibacillaceae</taxon>
        <taxon>Cohnella</taxon>
    </lineage>
</organism>
<dbReference type="EMBL" id="JACJVO010000050">
    <property type="protein sequence ID" value="MBB6735474.1"/>
    <property type="molecule type" value="Genomic_DNA"/>
</dbReference>
<feature type="region of interest" description="Disordered" evidence="1">
    <location>
        <begin position="1"/>
        <end position="24"/>
    </location>
</feature>
<feature type="compositionally biased region" description="Basic and acidic residues" evidence="1">
    <location>
        <begin position="1"/>
        <end position="10"/>
    </location>
</feature>
<keyword evidence="2" id="KW-0472">Membrane</keyword>